<proteinExistence type="predicted"/>
<keyword evidence="3" id="KW-0472">Membrane</keyword>
<dbReference type="Proteomes" id="UP000239576">
    <property type="component" value="Unassembled WGS sequence"/>
</dbReference>
<reference evidence="4" key="1">
    <citation type="submission" date="2018-02" db="EMBL/GenBank/DDBJ databases">
        <authorList>
            <person name="Moore K."/>
            <person name="Momper L."/>
        </authorList>
    </citation>
    <scope>NUCLEOTIDE SEQUENCE [LARGE SCALE GENOMIC DNA]</scope>
    <source>
        <strain evidence="4">ULC18</strain>
    </source>
</reference>
<comment type="caution">
    <text evidence="3">The sequence shown here is derived from an EMBL/GenBank/DDBJ whole genome shotgun (WGS) entry which is preliminary data.</text>
</comment>
<dbReference type="InterPro" id="IPR028939">
    <property type="entry name" value="P5C_Rdtase_cat_N"/>
</dbReference>
<feature type="domain" description="Pyrroline-5-carboxylate reductase catalytic N-terminal" evidence="2">
    <location>
        <begin position="2"/>
        <end position="92"/>
    </location>
</feature>
<protein>
    <submittedName>
        <fullName evidence="3">Transmembrane reductase oxidoreductase</fullName>
    </submittedName>
</protein>
<evidence type="ECO:0000313" key="4">
    <source>
        <dbReference type="Proteomes" id="UP000239576"/>
    </source>
</evidence>
<dbReference type="GO" id="GO:0016491">
    <property type="term" value="F:oxidoreductase activity"/>
    <property type="evidence" value="ECO:0007669"/>
    <property type="project" value="UniProtKB-KW"/>
</dbReference>
<gene>
    <name evidence="3" type="ORF">C7B82_08165</name>
</gene>
<dbReference type="PANTHER" id="PTHR14239:SF10">
    <property type="entry name" value="REDUCTASE"/>
    <property type="match status" value="1"/>
</dbReference>
<evidence type="ECO:0000313" key="3">
    <source>
        <dbReference type="EMBL" id="PSB30778.1"/>
    </source>
</evidence>
<evidence type="ECO:0000259" key="2">
    <source>
        <dbReference type="Pfam" id="PF03807"/>
    </source>
</evidence>
<dbReference type="EMBL" id="PVWK01000048">
    <property type="protein sequence ID" value="PSB30778.1"/>
    <property type="molecule type" value="Genomic_DNA"/>
</dbReference>
<dbReference type="Pfam" id="PF03807">
    <property type="entry name" value="F420_oxidored"/>
    <property type="match status" value="1"/>
</dbReference>
<dbReference type="SUPFAM" id="SSF51735">
    <property type="entry name" value="NAD(P)-binding Rossmann-fold domains"/>
    <property type="match status" value="1"/>
</dbReference>
<dbReference type="AlphaFoldDB" id="A0A2T1EDK1"/>
<name>A0A2T1EDK1_9CYAN</name>
<dbReference type="InterPro" id="IPR036291">
    <property type="entry name" value="NAD(P)-bd_dom_sf"/>
</dbReference>
<organism evidence="3 4">
    <name type="scientific">Stenomitos frigidus ULC18</name>
    <dbReference type="NCBI Taxonomy" id="2107698"/>
    <lineage>
        <taxon>Bacteria</taxon>
        <taxon>Bacillati</taxon>
        <taxon>Cyanobacteriota</taxon>
        <taxon>Cyanophyceae</taxon>
        <taxon>Leptolyngbyales</taxon>
        <taxon>Leptolyngbyaceae</taxon>
        <taxon>Stenomitos</taxon>
    </lineage>
</organism>
<accession>A0A2T1EDK1</accession>
<dbReference type="OrthoDB" id="9786864at2"/>
<evidence type="ECO:0000256" key="1">
    <source>
        <dbReference type="ARBA" id="ARBA00023002"/>
    </source>
</evidence>
<keyword evidence="1" id="KW-0560">Oxidoreductase</keyword>
<sequence length="215" mass="22622">MKIAIVGSGNMGGGLGKLWAKAGHEVVFSYSRNPDKLQQLAVAAGNQATVDNMKEAVAKSQVVLLAVGVSALEEVMSAVGSLDGKIVVTCVSGLQPDFTGQTIGLATNLEISVAERVQQLAPNAAVVEAFNITFADIIASESRDFGGDRPSIFYCGNDSDAKKTVTQLIEDCDYEAIDAGMLIVARSLETLATAWVQFAVASQLFPNLGLKALRR</sequence>
<dbReference type="InterPro" id="IPR051267">
    <property type="entry name" value="STEAP_metalloreductase"/>
</dbReference>
<keyword evidence="3" id="KW-0812">Transmembrane</keyword>
<dbReference type="PANTHER" id="PTHR14239">
    <property type="entry name" value="DUDULIN-RELATED"/>
    <property type="match status" value="1"/>
</dbReference>
<keyword evidence="4" id="KW-1185">Reference proteome</keyword>
<dbReference type="RefSeq" id="WP_106255807.1">
    <property type="nucleotide sequence ID" value="NZ_CAWNSW010000050.1"/>
</dbReference>
<dbReference type="Gene3D" id="3.40.50.720">
    <property type="entry name" value="NAD(P)-binding Rossmann-like Domain"/>
    <property type="match status" value="1"/>
</dbReference>
<reference evidence="3 4" key="2">
    <citation type="submission" date="2018-03" db="EMBL/GenBank/DDBJ databases">
        <title>The ancient ancestry and fast evolution of plastids.</title>
        <authorList>
            <person name="Moore K.R."/>
            <person name="Magnabosco C."/>
            <person name="Momper L."/>
            <person name="Gold D.A."/>
            <person name="Bosak T."/>
            <person name="Fournier G.P."/>
        </authorList>
    </citation>
    <scope>NUCLEOTIDE SEQUENCE [LARGE SCALE GENOMIC DNA]</scope>
    <source>
        <strain evidence="3 4">ULC18</strain>
    </source>
</reference>